<dbReference type="SMART" id="SM01134">
    <property type="entry name" value="DeoRC"/>
    <property type="match status" value="1"/>
</dbReference>
<dbReference type="GO" id="GO:0003677">
    <property type="term" value="F:DNA binding"/>
    <property type="evidence" value="ECO:0007669"/>
    <property type="project" value="UniProtKB-KW"/>
</dbReference>
<dbReference type="InterPro" id="IPR037171">
    <property type="entry name" value="NagB/RpiA_transferase-like"/>
</dbReference>
<dbReference type="InterPro" id="IPR014036">
    <property type="entry name" value="DeoR-like_C"/>
</dbReference>
<gene>
    <name evidence="6" type="ORF">ABE541_20980</name>
</gene>
<dbReference type="InterPro" id="IPR050313">
    <property type="entry name" value="Carb_Metab_HTH_regulators"/>
</dbReference>
<dbReference type="SUPFAM" id="SSF46785">
    <property type="entry name" value="Winged helix' DNA-binding domain"/>
    <property type="match status" value="1"/>
</dbReference>
<dbReference type="InterPro" id="IPR036388">
    <property type="entry name" value="WH-like_DNA-bd_sf"/>
</dbReference>
<name>A0ABV0BY87_9SPHI</name>
<dbReference type="PROSITE" id="PS51000">
    <property type="entry name" value="HTH_DEOR_2"/>
    <property type="match status" value="1"/>
</dbReference>
<dbReference type="Pfam" id="PF08220">
    <property type="entry name" value="HTH_DeoR"/>
    <property type="match status" value="1"/>
</dbReference>
<evidence type="ECO:0000259" key="5">
    <source>
        <dbReference type="PROSITE" id="PS51000"/>
    </source>
</evidence>
<evidence type="ECO:0000313" key="6">
    <source>
        <dbReference type="EMBL" id="MEN5379754.1"/>
    </source>
</evidence>
<evidence type="ECO:0000313" key="7">
    <source>
        <dbReference type="Proteomes" id="UP001409291"/>
    </source>
</evidence>
<dbReference type="PANTHER" id="PTHR30363:SF4">
    <property type="entry name" value="GLYCEROL-3-PHOSPHATE REGULON REPRESSOR"/>
    <property type="match status" value="1"/>
</dbReference>
<keyword evidence="1" id="KW-0678">Repressor</keyword>
<dbReference type="PANTHER" id="PTHR30363">
    <property type="entry name" value="HTH-TYPE TRANSCRIPTIONAL REGULATOR SRLR-RELATED"/>
    <property type="match status" value="1"/>
</dbReference>
<evidence type="ECO:0000256" key="2">
    <source>
        <dbReference type="ARBA" id="ARBA00023015"/>
    </source>
</evidence>
<organism evidence="6 7">
    <name type="scientific">Sphingobacterium kitahiroshimense</name>
    <dbReference type="NCBI Taxonomy" id="470446"/>
    <lineage>
        <taxon>Bacteria</taxon>
        <taxon>Pseudomonadati</taxon>
        <taxon>Bacteroidota</taxon>
        <taxon>Sphingobacteriia</taxon>
        <taxon>Sphingobacteriales</taxon>
        <taxon>Sphingobacteriaceae</taxon>
        <taxon>Sphingobacterium</taxon>
    </lineage>
</organism>
<dbReference type="Proteomes" id="UP001409291">
    <property type="component" value="Unassembled WGS sequence"/>
</dbReference>
<reference evidence="6 7" key="1">
    <citation type="submission" date="2024-04" db="EMBL/GenBank/DDBJ databases">
        <title>WGS of bacteria from Torrens River.</title>
        <authorList>
            <person name="Wyrsch E.R."/>
            <person name="Drigo B."/>
        </authorList>
    </citation>
    <scope>NUCLEOTIDE SEQUENCE [LARGE SCALE GENOMIC DNA]</scope>
    <source>
        <strain evidence="6 7">TWI391</strain>
    </source>
</reference>
<dbReference type="InterPro" id="IPR001034">
    <property type="entry name" value="DeoR_HTH"/>
</dbReference>
<dbReference type="EMBL" id="JBDJNQ010000011">
    <property type="protein sequence ID" value="MEN5379754.1"/>
    <property type="molecule type" value="Genomic_DNA"/>
</dbReference>
<evidence type="ECO:0000256" key="4">
    <source>
        <dbReference type="ARBA" id="ARBA00023163"/>
    </source>
</evidence>
<dbReference type="Pfam" id="PF00455">
    <property type="entry name" value="DeoRC"/>
    <property type="match status" value="1"/>
</dbReference>
<accession>A0ABV0BY87</accession>
<dbReference type="Gene3D" id="1.10.10.10">
    <property type="entry name" value="Winged helix-like DNA-binding domain superfamily/Winged helix DNA-binding domain"/>
    <property type="match status" value="1"/>
</dbReference>
<proteinExistence type="predicted"/>
<evidence type="ECO:0000256" key="3">
    <source>
        <dbReference type="ARBA" id="ARBA00023125"/>
    </source>
</evidence>
<dbReference type="InterPro" id="IPR036390">
    <property type="entry name" value="WH_DNA-bd_sf"/>
</dbReference>
<dbReference type="SMART" id="SM00420">
    <property type="entry name" value="HTH_DEOR"/>
    <property type="match status" value="1"/>
</dbReference>
<dbReference type="RefSeq" id="WP_346582607.1">
    <property type="nucleotide sequence ID" value="NZ_JBDJLH010000001.1"/>
</dbReference>
<comment type="caution">
    <text evidence="6">The sequence shown here is derived from an EMBL/GenBank/DDBJ whole genome shotgun (WGS) entry which is preliminary data.</text>
</comment>
<evidence type="ECO:0000256" key="1">
    <source>
        <dbReference type="ARBA" id="ARBA00022491"/>
    </source>
</evidence>
<feature type="domain" description="HTH deoR-type" evidence="5">
    <location>
        <begin position="3"/>
        <end position="58"/>
    </location>
</feature>
<sequence length="249" mass="27320">MVREERLQLILKQLSKENKVRLEQLSILLNVSEDTVRRDIKVLGSQGLLKEVRGGALANSPSPHHYRDREKYDLGQKQAVALKALSFLRDGHVVFFDGGTSVVALAACLPKNLKITVVTNSFPVVSVLEDHPNVEVIFAGGRLCKVSFTAIGEDAINTLKSVRADICFLGVCSIHHVIGITAKDYEDAQIKKIMIAQALKTVALSTIEKTSTAEAFCIGHVTDLDTILTEADPHHTALQVYRELGIEIL</sequence>
<keyword evidence="4" id="KW-0804">Transcription</keyword>
<dbReference type="PRINTS" id="PR00037">
    <property type="entry name" value="HTHLACR"/>
</dbReference>
<keyword evidence="2" id="KW-0805">Transcription regulation</keyword>
<dbReference type="SUPFAM" id="SSF100950">
    <property type="entry name" value="NagB/RpiA/CoA transferase-like"/>
    <property type="match status" value="1"/>
</dbReference>
<dbReference type="Gene3D" id="3.40.50.1360">
    <property type="match status" value="1"/>
</dbReference>
<keyword evidence="7" id="KW-1185">Reference proteome</keyword>
<protein>
    <submittedName>
        <fullName evidence="6">DeoR/GlpR family DNA-binding transcription regulator</fullName>
    </submittedName>
</protein>
<dbReference type="InterPro" id="IPR018356">
    <property type="entry name" value="Tscrpt_reg_HTH_DeoR_CS"/>
</dbReference>
<keyword evidence="3 6" id="KW-0238">DNA-binding</keyword>
<dbReference type="PROSITE" id="PS00894">
    <property type="entry name" value="HTH_DEOR_1"/>
    <property type="match status" value="1"/>
</dbReference>